<dbReference type="STRING" id="1499688.BN000_02369"/>
<dbReference type="OrthoDB" id="9811390at2"/>
<dbReference type="NCBIfam" id="NF046065">
    <property type="entry name" value="MtxRegRemB"/>
    <property type="match status" value="1"/>
</dbReference>
<sequence length="83" mass="9614">MYIHIGEDLNIRAKDIIAILDQESVSSSELFLEFLNRHQNKVINLSKKIFKSVIITSDYVYLSPIASGTLKKRSIQRNMQEFL</sequence>
<gene>
    <name evidence="1" type="primary">remB</name>
    <name evidence="1" type="ORF">BN000_02369</name>
</gene>
<dbReference type="AlphaFoldDB" id="A0A0U1NWQ1"/>
<dbReference type="InterPro" id="IPR007169">
    <property type="entry name" value="RemA-like"/>
</dbReference>
<dbReference type="Proteomes" id="UP000199087">
    <property type="component" value="Unassembled WGS sequence"/>
</dbReference>
<dbReference type="Pfam" id="PF04025">
    <property type="entry name" value="RemA-like"/>
    <property type="match status" value="1"/>
</dbReference>
<protein>
    <submittedName>
        <fullName evidence="1">Regulator of the extracellular matrix</fullName>
    </submittedName>
</protein>
<evidence type="ECO:0000313" key="2">
    <source>
        <dbReference type="Proteomes" id="UP000199087"/>
    </source>
</evidence>
<reference evidence="2" key="1">
    <citation type="submission" date="2015-05" db="EMBL/GenBank/DDBJ databases">
        <authorList>
            <person name="Urmite Genomes"/>
        </authorList>
    </citation>
    <scope>NUCLEOTIDE SEQUENCE [LARGE SCALE GENOMIC DNA]</scope>
    <source>
        <strain evidence="2">LF1</strain>
    </source>
</reference>
<accession>A0A0U1NWQ1</accession>
<keyword evidence="2" id="KW-1185">Reference proteome</keyword>
<name>A0A0U1NWQ1_9BACI</name>
<proteinExistence type="predicted"/>
<organism evidence="1 2">
    <name type="scientific">Neobacillus massiliamazoniensis</name>
    <dbReference type="NCBI Taxonomy" id="1499688"/>
    <lineage>
        <taxon>Bacteria</taxon>
        <taxon>Bacillati</taxon>
        <taxon>Bacillota</taxon>
        <taxon>Bacilli</taxon>
        <taxon>Bacillales</taxon>
        <taxon>Bacillaceae</taxon>
        <taxon>Neobacillus</taxon>
    </lineage>
</organism>
<evidence type="ECO:0000313" key="1">
    <source>
        <dbReference type="EMBL" id="CRK82441.1"/>
    </source>
</evidence>
<dbReference type="EMBL" id="CVRB01000002">
    <property type="protein sequence ID" value="CRK82441.1"/>
    <property type="molecule type" value="Genomic_DNA"/>
</dbReference>